<accession>A0A248TGG1</accession>
<keyword evidence="1" id="KW-0678">Repressor</keyword>
<gene>
    <name evidence="7" type="ORF">CKF48_07520</name>
</gene>
<dbReference type="PROSITE" id="PS50937">
    <property type="entry name" value="HTH_MERR_2"/>
    <property type="match status" value="1"/>
</dbReference>
<dbReference type="GO" id="GO:0003700">
    <property type="term" value="F:DNA-binding transcription factor activity"/>
    <property type="evidence" value="ECO:0007669"/>
    <property type="project" value="InterPro"/>
</dbReference>
<keyword evidence="8" id="KW-1185">Reference proteome</keyword>
<name>A0A248TGG1_9BACI</name>
<proteinExistence type="predicted"/>
<feature type="domain" description="HTH merR-type" evidence="6">
    <location>
        <begin position="1"/>
        <end position="68"/>
    </location>
</feature>
<dbReference type="Gene3D" id="1.10.1660.10">
    <property type="match status" value="1"/>
</dbReference>
<evidence type="ECO:0000259" key="6">
    <source>
        <dbReference type="PROSITE" id="PS50937"/>
    </source>
</evidence>
<evidence type="ECO:0000256" key="3">
    <source>
        <dbReference type="ARBA" id="ARBA00023125"/>
    </source>
</evidence>
<dbReference type="InterPro" id="IPR009061">
    <property type="entry name" value="DNA-bd_dom_put_sf"/>
</dbReference>
<dbReference type="Pfam" id="PF13411">
    <property type="entry name" value="MerR_1"/>
    <property type="match status" value="1"/>
</dbReference>
<dbReference type="SMART" id="SM00422">
    <property type="entry name" value="HTH_MERR"/>
    <property type="match status" value="1"/>
</dbReference>
<dbReference type="PANTHER" id="PTHR30204">
    <property type="entry name" value="REDOX-CYCLING DRUG-SENSING TRANSCRIPTIONAL ACTIVATOR SOXR"/>
    <property type="match status" value="1"/>
</dbReference>
<dbReference type="EMBL" id="CP022983">
    <property type="protein sequence ID" value="ASV67190.1"/>
    <property type="molecule type" value="Genomic_DNA"/>
</dbReference>
<dbReference type="AlphaFoldDB" id="A0A248TGG1"/>
<evidence type="ECO:0000256" key="1">
    <source>
        <dbReference type="ARBA" id="ARBA00022491"/>
    </source>
</evidence>
<dbReference type="Proteomes" id="UP000215137">
    <property type="component" value="Chromosome"/>
</dbReference>
<dbReference type="SUPFAM" id="SSF46955">
    <property type="entry name" value="Putative DNA-binding domain"/>
    <property type="match status" value="1"/>
</dbReference>
<dbReference type="InterPro" id="IPR047057">
    <property type="entry name" value="MerR_fam"/>
</dbReference>
<reference evidence="7 8" key="1">
    <citation type="submission" date="2017-08" db="EMBL/GenBank/DDBJ databases">
        <title>Complete Genome Sequence of Bacillus kochii Oregon-R-modENCODE STRAIN BDGP4, isolated from Drosophila melanogaster gut.</title>
        <authorList>
            <person name="Wan K.H."/>
            <person name="Yu C."/>
            <person name="Park S."/>
            <person name="Hammonds A.S."/>
            <person name="Booth B.W."/>
            <person name="Celniker S.E."/>
        </authorList>
    </citation>
    <scope>NUCLEOTIDE SEQUENCE [LARGE SCALE GENOMIC DNA]</scope>
    <source>
        <strain evidence="7 8">BDGP4</strain>
    </source>
</reference>
<keyword evidence="5" id="KW-0175">Coiled coil</keyword>
<dbReference type="GO" id="GO:0003677">
    <property type="term" value="F:DNA binding"/>
    <property type="evidence" value="ECO:0007669"/>
    <property type="project" value="UniProtKB-KW"/>
</dbReference>
<evidence type="ECO:0000256" key="4">
    <source>
        <dbReference type="ARBA" id="ARBA00023163"/>
    </source>
</evidence>
<evidence type="ECO:0000313" key="7">
    <source>
        <dbReference type="EMBL" id="ASV67190.1"/>
    </source>
</evidence>
<evidence type="ECO:0000256" key="2">
    <source>
        <dbReference type="ARBA" id="ARBA00023015"/>
    </source>
</evidence>
<evidence type="ECO:0000256" key="5">
    <source>
        <dbReference type="SAM" id="Coils"/>
    </source>
</evidence>
<keyword evidence="3" id="KW-0238">DNA-binding</keyword>
<dbReference type="KEGG" id="bko:CKF48_07520"/>
<keyword evidence="4" id="KW-0804">Transcription</keyword>
<keyword evidence="2" id="KW-0805">Transcription regulation</keyword>
<sequence length="128" mass="15160">MRIGQVAKLSGLTSRTIDYYTKKNLLSVERSSSNYRLYPEDVLNTLERIKALKKERLSILEIQRVLHTQDNQGVDPMVIEVQEEINRLKGKLEIVEQRYQQCSEIEKKRVFRLLEKELSDCFKRLNEC</sequence>
<dbReference type="InterPro" id="IPR000551">
    <property type="entry name" value="MerR-type_HTH_dom"/>
</dbReference>
<dbReference type="OrthoDB" id="166060at2"/>
<organism evidence="7 8">
    <name type="scientific">Cytobacillus kochii</name>
    <dbReference type="NCBI Taxonomy" id="859143"/>
    <lineage>
        <taxon>Bacteria</taxon>
        <taxon>Bacillati</taxon>
        <taxon>Bacillota</taxon>
        <taxon>Bacilli</taxon>
        <taxon>Bacillales</taxon>
        <taxon>Bacillaceae</taxon>
        <taxon>Cytobacillus</taxon>
    </lineage>
</organism>
<protein>
    <submittedName>
        <fullName evidence="7">MerR family transcriptional regulator</fullName>
    </submittedName>
</protein>
<dbReference type="PANTHER" id="PTHR30204:SF69">
    <property type="entry name" value="MERR-FAMILY TRANSCRIPTIONAL REGULATOR"/>
    <property type="match status" value="1"/>
</dbReference>
<evidence type="ECO:0000313" key="8">
    <source>
        <dbReference type="Proteomes" id="UP000215137"/>
    </source>
</evidence>
<feature type="coiled-coil region" evidence="5">
    <location>
        <begin position="78"/>
        <end position="105"/>
    </location>
</feature>